<evidence type="ECO:0000256" key="1">
    <source>
        <dbReference type="ARBA" id="ARBA00004239"/>
    </source>
</evidence>
<dbReference type="EnsemblPlants" id="Solyc07g062670.1.1">
    <property type="protein sequence ID" value="Solyc07g062670.1.1.1"/>
    <property type="gene ID" value="Solyc07g062670.1"/>
</dbReference>
<feature type="signal peptide" evidence="8">
    <location>
        <begin position="1"/>
        <end position="28"/>
    </location>
</feature>
<dbReference type="PANTHER" id="PTHR36016:SF8">
    <property type="match status" value="1"/>
</dbReference>
<evidence type="ECO:0000256" key="2">
    <source>
        <dbReference type="ARBA" id="ARBA00005416"/>
    </source>
</evidence>
<keyword evidence="4 8" id="KW-0732">Signal</keyword>
<dbReference type="Proteomes" id="UP000004994">
    <property type="component" value="Chromosome 7"/>
</dbReference>
<name>A0A3Q7HEH7_SOLLC</name>
<dbReference type="PROSITE" id="PS51257">
    <property type="entry name" value="PROKAR_LIPOPROTEIN"/>
    <property type="match status" value="1"/>
</dbReference>
<dbReference type="InParanoid" id="A0A3Q7HEH7"/>
<dbReference type="GO" id="GO:0030154">
    <property type="term" value="P:cell differentiation"/>
    <property type="evidence" value="ECO:0007669"/>
    <property type="project" value="UniProtKB-KW"/>
</dbReference>
<protein>
    <submittedName>
        <fullName evidence="9">Uncharacterized protein</fullName>
    </submittedName>
</protein>
<dbReference type="Gramene" id="Solyc07g062670.1.1">
    <property type="protein sequence ID" value="Solyc07g062670.1.1.1"/>
    <property type="gene ID" value="Solyc07g062670.1"/>
</dbReference>
<dbReference type="OMA" id="EYYKRRA"/>
<dbReference type="AlphaFoldDB" id="A0A3Q7HEH7"/>
<keyword evidence="7" id="KW-0379">Hydroxylation</keyword>
<organism evidence="9">
    <name type="scientific">Solanum lycopersicum</name>
    <name type="common">Tomato</name>
    <name type="synonym">Lycopersicon esculentum</name>
    <dbReference type="NCBI Taxonomy" id="4081"/>
    <lineage>
        <taxon>Eukaryota</taxon>
        <taxon>Viridiplantae</taxon>
        <taxon>Streptophyta</taxon>
        <taxon>Embryophyta</taxon>
        <taxon>Tracheophyta</taxon>
        <taxon>Spermatophyta</taxon>
        <taxon>Magnoliopsida</taxon>
        <taxon>eudicotyledons</taxon>
        <taxon>Gunneridae</taxon>
        <taxon>Pentapetalae</taxon>
        <taxon>asterids</taxon>
        <taxon>lamiids</taxon>
        <taxon>Solanales</taxon>
        <taxon>Solanaceae</taxon>
        <taxon>Solanoideae</taxon>
        <taxon>Solaneae</taxon>
        <taxon>Solanum</taxon>
        <taxon>Solanum subgen. Lycopersicon</taxon>
    </lineage>
</organism>
<proteinExistence type="inferred from homology"/>
<keyword evidence="5" id="KW-0221">Differentiation</keyword>
<comment type="subcellular location">
    <subcellularLocation>
        <location evidence="1">Secreted</location>
        <location evidence="1">Extracellular space</location>
    </subcellularLocation>
</comment>
<evidence type="ECO:0000256" key="8">
    <source>
        <dbReference type="SAM" id="SignalP"/>
    </source>
</evidence>
<dbReference type="PaxDb" id="4081-Solyc07g062670.1.1"/>
<evidence type="ECO:0000313" key="10">
    <source>
        <dbReference type="Proteomes" id="UP000004994"/>
    </source>
</evidence>
<comment type="similarity">
    <text evidence="2">Belongs to the CLV3/ESR signal peptide family.</text>
</comment>
<sequence length="88" mass="9939">MSTFSNKMELILMLLCTLIVTLMIQGCCHEVIKGPIIRPHGLSLREFGYDESTLEYYKRRAMLLDVGTMRVAPQGPDAQHHSQSPTMS</sequence>
<evidence type="ECO:0000256" key="7">
    <source>
        <dbReference type="ARBA" id="ARBA00023278"/>
    </source>
</evidence>
<accession>A0A3Q7HEH7</accession>
<dbReference type="GO" id="GO:0005576">
    <property type="term" value="C:extracellular region"/>
    <property type="evidence" value="ECO:0007669"/>
    <property type="project" value="UniProtKB-SubCell"/>
</dbReference>
<dbReference type="InterPro" id="IPR039617">
    <property type="entry name" value="CLAVATA3-CLE"/>
</dbReference>
<evidence type="ECO:0000256" key="5">
    <source>
        <dbReference type="ARBA" id="ARBA00022782"/>
    </source>
</evidence>
<evidence type="ECO:0000313" key="9">
    <source>
        <dbReference type="EnsemblPlants" id="Solyc07g062670.1.1.1"/>
    </source>
</evidence>
<keyword evidence="3" id="KW-0964">Secreted</keyword>
<evidence type="ECO:0000256" key="3">
    <source>
        <dbReference type="ARBA" id="ARBA00022525"/>
    </source>
</evidence>
<reference evidence="9" key="2">
    <citation type="submission" date="2019-01" db="UniProtKB">
        <authorList>
            <consortium name="EnsemblPlants"/>
        </authorList>
    </citation>
    <scope>IDENTIFICATION</scope>
    <source>
        <strain evidence="9">cv. Heinz 1706</strain>
    </source>
</reference>
<keyword evidence="10" id="KW-1185">Reference proteome</keyword>
<keyword evidence="6" id="KW-0325">Glycoprotein</keyword>
<evidence type="ECO:0000256" key="6">
    <source>
        <dbReference type="ARBA" id="ARBA00023180"/>
    </source>
</evidence>
<feature type="chain" id="PRO_5018613580" evidence="8">
    <location>
        <begin position="29"/>
        <end position="88"/>
    </location>
</feature>
<evidence type="ECO:0000256" key="4">
    <source>
        <dbReference type="ARBA" id="ARBA00022729"/>
    </source>
</evidence>
<dbReference type="PANTHER" id="PTHR36016">
    <property type="entry name" value="CLAVATA3/ESR (CLE)-RELATED PROTEIN 7"/>
    <property type="match status" value="1"/>
</dbReference>
<reference evidence="9" key="1">
    <citation type="journal article" date="2012" name="Nature">
        <title>The tomato genome sequence provides insights into fleshy fruit evolution.</title>
        <authorList>
            <consortium name="Tomato Genome Consortium"/>
        </authorList>
    </citation>
    <scope>NUCLEOTIDE SEQUENCE [LARGE SCALE GENOMIC DNA]</scope>
    <source>
        <strain evidence="9">cv. Heinz 1706</strain>
    </source>
</reference>